<gene>
    <name evidence="2" type="ORF">GLYMA_14G052800</name>
</gene>
<name>K7M528_SOYBN</name>
<organism evidence="3">
    <name type="scientific">Glycine max</name>
    <name type="common">Soybean</name>
    <name type="synonym">Glycine hispida</name>
    <dbReference type="NCBI Taxonomy" id="3847"/>
    <lineage>
        <taxon>Eukaryota</taxon>
        <taxon>Viridiplantae</taxon>
        <taxon>Streptophyta</taxon>
        <taxon>Embryophyta</taxon>
        <taxon>Tracheophyta</taxon>
        <taxon>Spermatophyta</taxon>
        <taxon>Magnoliopsida</taxon>
        <taxon>eudicotyledons</taxon>
        <taxon>Gunneridae</taxon>
        <taxon>Pentapetalae</taxon>
        <taxon>rosids</taxon>
        <taxon>fabids</taxon>
        <taxon>Fabales</taxon>
        <taxon>Fabaceae</taxon>
        <taxon>Papilionoideae</taxon>
        <taxon>50 kb inversion clade</taxon>
        <taxon>NPAAA clade</taxon>
        <taxon>indigoferoid/millettioid clade</taxon>
        <taxon>Phaseoleae</taxon>
        <taxon>Glycine</taxon>
        <taxon>Glycine subgen. Soja</taxon>
    </lineage>
</organism>
<accession>K7M528</accession>
<dbReference type="InParanoid" id="K7M528"/>
<reference evidence="2" key="3">
    <citation type="submission" date="2018-07" db="EMBL/GenBank/DDBJ databases">
        <title>WGS assembly of Glycine max.</title>
        <authorList>
            <person name="Schmutz J."/>
            <person name="Cannon S."/>
            <person name="Schlueter J."/>
            <person name="Ma J."/>
            <person name="Mitros T."/>
            <person name="Nelson W."/>
            <person name="Hyten D."/>
            <person name="Song Q."/>
            <person name="Thelen J."/>
            <person name="Cheng J."/>
            <person name="Xu D."/>
            <person name="Hellsten U."/>
            <person name="May G."/>
            <person name="Yu Y."/>
            <person name="Sakurai T."/>
            <person name="Umezawa T."/>
            <person name="Bhattacharyya M."/>
            <person name="Sandhu D."/>
            <person name="Valliyodan B."/>
            <person name="Lindquist E."/>
            <person name="Peto M."/>
            <person name="Grant D."/>
            <person name="Shu S."/>
            <person name="Goodstein D."/>
            <person name="Barry K."/>
            <person name="Futrell-Griggs M."/>
            <person name="Abernathy B."/>
            <person name="Du J."/>
            <person name="Tian Z."/>
            <person name="Zhu L."/>
            <person name="Gill N."/>
            <person name="Joshi T."/>
            <person name="Libault M."/>
            <person name="Sethuraman A."/>
            <person name="Zhang X."/>
            <person name="Shinozaki K."/>
            <person name="Nguyen H."/>
            <person name="Wing R."/>
            <person name="Cregan P."/>
            <person name="Specht J."/>
            <person name="Grimwood J."/>
            <person name="Rokhsar D."/>
            <person name="Stacey G."/>
            <person name="Shoemaker R."/>
            <person name="Jackson S."/>
        </authorList>
    </citation>
    <scope>NUCLEOTIDE SEQUENCE</scope>
    <source>
        <tissue evidence="2">Callus</tissue>
    </source>
</reference>
<dbReference type="OrthoDB" id="10650423at2759"/>
<protein>
    <submittedName>
        <fullName evidence="2 3">Uncharacterized protein</fullName>
    </submittedName>
</protein>
<evidence type="ECO:0000313" key="3">
    <source>
        <dbReference type="EnsemblPlants" id="KRH14862"/>
    </source>
</evidence>
<reference evidence="3" key="2">
    <citation type="submission" date="2018-02" db="UniProtKB">
        <authorList>
            <consortium name="EnsemblPlants"/>
        </authorList>
    </citation>
    <scope>IDENTIFICATION</scope>
    <source>
        <strain evidence="3">Williams 82</strain>
    </source>
</reference>
<evidence type="ECO:0000313" key="2">
    <source>
        <dbReference type="EMBL" id="KRH14862.1"/>
    </source>
</evidence>
<evidence type="ECO:0000256" key="1">
    <source>
        <dbReference type="SAM" id="Phobius"/>
    </source>
</evidence>
<dbReference type="HOGENOM" id="CLU_3110261_0_0_1"/>
<dbReference type="EMBL" id="CM000847">
    <property type="protein sequence ID" value="KRH14862.1"/>
    <property type="molecule type" value="Genomic_DNA"/>
</dbReference>
<dbReference type="PaxDb" id="3847-GLYMA14G05750.1"/>
<dbReference type="Gramene" id="KRH14862">
    <property type="protein sequence ID" value="KRH14862"/>
    <property type="gene ID" value="GLYMA_14G052800"/>
</dbReference>
<keyword evidence="4" id="KW-1185">Reference proteome</keyword>
<keyword evidence="1" id="KW-0812">Transmembrane</keyword>
<keyword evidence="1" id="KW-0472">Membrane</keyword>
<keyword evidence="1" id="KW-1133">Transmembrane helix</keyword>
<dbReference type="AlphaFoldDB" id="K7M528"/>
<dbReference type="Proteomes" id="UP000008827">
    <property type="component" value="Chromosome 14"/>
</dbReference>
<dbReference type="EnsemblPlants" id="KRH14862">
    <property type="protein sequence ID" value="KRH14862"/>
    <property type="gene ID" value="GLYMA_14G052800"/>
</dbReference>
<reference evidence="2 3" key="1">
    <citation type="journal article" date="2010" name="Nature">
        <title>Genome sequence of the palaeopolyploid soybean.</title>
        <authorList>
            <person name="Schmutz J."/>
            <person name="Cannon S.B."/>
            <person name="Schlueter J."/>
            <person name="Ma J."/>
            <person name="Mitros T."/>
            <person name="Nelson W."/>
            <person name="Hyten D.L."/>
            <person name="Song Q."/>
            <person name="Thelen J.J."/>
            <person name="Cheng J."/>
            <person name="Xu D."/>
            <person name="Hellsten U."/>
            <person name="May G.D."/>
            <person name="Yu Y."/>
            <person name="Sakurai T."/>
            <person name="Umezawa T."/>
            <person name="Bhattacharyya M.K."/>
            <person name="Sandhu D."/>
            <person name="Valliyodan B."/>
            <person name="Lindquist E."/>
            <person name="Peto M."/>
            <person name="Grant D."/>
            <person name="Shu S."/>
            <person name="Goodstein D."/>
            <person name="Barry K."/>
            <person name="Futrell-Griggs M."/>
            <person name="Abernathy B."/>
            <person name="Du J."/>
            <person name="Tian Z."/>
            <person name="Zhu L."/>
            <person name="Gill N."/>
            <person name="Joshi T."/>
            <person name="Libault M."/>
            <person name="Sethuraman A."/>
            <person name="Zhang X.-C."/>
            <person name="Shinozaki K."/>
            <person name="Nguyen H.T."/>
            <person name="Wing R.A."/>
            <person name="Cregan P."/>
            <person name="Specht J."/>
            <person name="Grimwood J."/>
            <person name="Rokhsar D."/>
            <person name="Stacey G."/>
            <person name="Shoemaker R.C."/>
            <person name="Jackson S.A."/>
        </authorList>
    </citation>
    <scope>NUCLEOTIDE SEQUENCE [LARGE SCALE GENOMIC DNA]</scope>
    <source>
        <strain evidence="3">cv. Williams 82</strain>
        <tissue evidence="2">Callus</tissue>
    </source>
</reference>
<feature type="transmembrane region" description="Helical" evidence="1">
    <location>
        <begin position="23"/>
        <end position="45"/>
    </location>
</feature>
<evidence type="ECO:0000313" key="4">
    <source>
        <dbReference type="Proteomes" id="UP000008827"/>
    </source>
</evidence>
<proteinExistence type="predicted"/>
<sequence length="51" mass="5801">MAYRIKGKDVLVGMEPKSRVRQLLPSSFFNLNVALEMILGFIVPFSCNTLR</sequence>